<feature type="compositionally biased region" description="Basic and acidic residues" evidence="1">
    <location>
        <begin position="731"/>
        <end position="749"/>
    </location>
</feature>
<dbReference type="Proteomes" id="UP000221165">
    <property type="component" value="Unassembled WGS sequence"/>
</dbReference>
<dbReference type="VEuPathDB" id="ToxoDB:CSUI_003070"/>
<feature type="compositionally biased region" description="Polar residues" evidence="1">
    <location>
        <begin position="489"/>
        <end position="506"/>
    </location>
</feature>
<feature type="compositionally biased region" description="Basic and acidic residues" evidence="1">
    <location>
        <begin position="648"/>
        <end position="670"/>
    </location>
</feature>
<keyword evidence="3" id="KW-1185">Reference proteome</keyword>
<feature type="region of interest" description="Disordered" evidence="1">
    <location>
        <begin position="322"/>
        <end position="813"/>
    </location>
</feature>
<comment type="caution">
    <text evidence="2">The sequence shown here is derived from an EMBL/GenBank/DDBJ whole genome shotgun (WGS) entry which is preliminary data.</text>
</comment>
<sequence length="1918" mass="206394">MIKVTARSLSSHTLKRRGADHRTLSPVTPDADSKSSQLQAPSYSRSGRAPARSQPAGGLQGGRCGSCLAFLTRRKDSRAHDPTRTREKHDTCAPGNPSKPQTESLDNKPSCQRELQDDSLHDETRPQTTEELPAVEEGVSVPTKKGASRRPSSKERRILHGQKVRALSTEGTHCPSPDEETHSVEAPTPPFTSDVSLETLNKKSCTSSPCGDSLRVVSRQSWSISSPSCQLSTSLDNRQKDGSYSSSPLCGSNPLRWGGKTTWRRTPHRSSSSGSGEGENSSPSATADASRVEDGYPDEQEDYLKLNRSDIGHITTAVRERSEEFLSLQQSEDDKIGQVLRGPKQGKAEACATGLTKRESPLSRKPSPSVVVGKEENGQDQESVHTRNDEAAASNPDEERSGSDWERQTNREDESRVQRLTTDSADDASSVCSFAVSAQSVGVSLEGSPASRRSSSSRGSAVSGCSSVHRVFFPDTSRYHDRSGARAGLQSSETPVNSTNSCSPSTHGDRPSPPFSSSSSRFSQDQRSYPVSLGEKSPLSGRAPRQSSSLTSSLGEKESPRRSTGEASSRSCSRRMRRSDETQKEDFPISVKRTHVLEGESPSSGKSEEVLPRGSSPQFKMTGGDDETPSQVSRITFCSAEGKISTSPRDDTIEEEKTKEDTGESKDRKSGYSVETTARKLLSRSEETGTPNPKTGVCNDRDTENDQVAVVESHKQHDLIITCRSTTGMGRGERRGSRELERSPGEPESHPSSSPTSITSQVSGQSKSQSPHMIERTVPPSEKGESYRRGIQQSSLRNATRGEGLPPSSLEKPDSFVSLFESHAYFISRPSSGVEVPQTAESHKSPSPVSILSRSSSRASSSILSRGTQGEKANTRVIEIKTPGAPGSTGEQEADEKHYSSEKSIHPKDSGTFLAEKKSNEEPRPLQEKETLISLDRDLPSDSLTGNVPQRNRDTLPPVVGTDDEERDFPDERPARCRSSSETGVLYQHSDEQPAWWDPTGLTTGESSRRSDAGSEKRESDVANHSQGKKTTTEELTATEKVLATVGKGVTSAFEKGAASLVGFITETLPTLSAEPDYSKLPRAPSPALSSTFSKESNEHERLLVRGGEGATSGSQGQLPSLRGGRGSTPPATSRTPALLRRERMSWDANKSRGFSPLPSGEGLSGLFRPVQAFFSGEENKENQRMKPRPVQSAYEYRRSPGPEKQGDINRMAFHSSVASNTDNTRVTGTGAESFPGSRLPPLPPWGNASFPYTGGATRTDFAPCRLQAKPQSAGPTVGMIDRGGGDARLRVRTPSPAGQGMVGVPSRGISPAQVVVPSRRQTEIFAIAKNDGGEEKSGAANGRAPPAPGYFQPGFTFTSHQEGEREGSCHVLDSSVDARTMKGSPCAPIPRPSTVGENQREGNRIVDQSPVILRRAPSPASIYSGNPPQRCIVSPSSSSALLNGHPEMQYLNSSHGSRASPAVTVCPQQRVGTSPSNVSSTTRWHDASPSSITPYGRPGMVMAASRSAESPCRSTASSVHFTPTNTGTRMNATSPQIVVTRGPSPRIIGAASHAGVTQRFHSPAHQMQAPSPATRLISYPQAGLRRVSDSNIFRPPLQSIGRVGGGSRVPPVPFNHPMPSGAQGLQPSRLLSRSLNHQEASSPTPGYLNRSQVHPTDSLCEGNGSLHTSGPMLRDRLPRRQGDSGRHYVAGSMSVPQSPVCAANTYMYPKPPSPYRARWLRDELLRQKAAGQLSKENFPMEELQSLVEPFEIVNVAGVPVYKLDTDLKIPDTTTLPSDWVRRNHIEGNQYMDYLVDIVDVATEVYTPAATAEQAALPQSATASSSEQRSAVAPFGTAFKQTASAGQDKKQVSACPPKPAEESREATDEKRSASESVRRERETVGITELGSRRAGGQAQEHAGEKNTLLDDRSPTVGA</sequence>
<feature type="region of interest" description="Disordered" evidence="1">
    <location>
        <begin position="1842"/>
        <end position="1918"/>
    </location>
</feature>
<feature type="compositionally biased region" description="Polar residues" evidence="1">
    <location>
        <begin position="1624"/>
        <end position="1656"/>
    </location>
</feature>
<organism evidence="2 3">
    <name type="scientific">Cystoisospora suis</name>
    <dbReference type="NCBI Taxonomy" id="483139"/>
    <lineage>
        <taxon>Eukaryota</taxon>
        <taxon>Sar</taxon>
        <taxon>Alveolata</taxon>
        <taxon>Apicomplexa</taxon>
        <taxon>Conoidasida</taxon>
        <taxon>Coccidia</taxon>
        <taxon>Eucoccidiorida</taxon>
        <taxon>Eimeriorina</taxon>
        <taxon>Sarcocystidae</taxon>
        <taxon>Cystoisospora</taxon>
    </lineage>
</organism>
<accession>A0A2C6L291</accession>
<feature type="compositionally biased region" description="Polar residues" evidence="1">
    <location>
        <begin position="430"/>
        <end position="442"/>
    </location>
</feature>
<dbReference type="RefSeq" id="XP_067924754.1">
    <property type="nucleotide sequence ID" value="XM_068063268.1"/>
</dbReference>
<feature type="compositionally biased region" description="Basic and acidic residues" evidence="1">
    <location>
        <begin position="895"/>
        <end position="940"/>
    </location>
</feature>
<feature type="compositionally biased region" description="Polar residues" evidence="1">
    <location>
        <begin position="220"/>
        <end position="250"/>
    </location>
</feature>
<feature type="region of interest" description="Disordered" evidence="1">
    <location>
        <begin position="1075"/>
        <end position="1139"/>
    </location>
</feature>
<feature type="region of interest" description="Disordered" evidence="1">
    <location>
        <begin position="1"/>
        <end position="195"/>
    </location>
</feature>
<feature type="compositionally biased region" description="Basic and acidic residues" evidence="1">
    <location>
        <begin position="397"/>
        <end position="417"/>
    </location>
</feature>
<feature type="compositionally biased region" description="Low complexity" evidence="1">
    <location>
        <begin position="270"/>
        <end position="284"/>
    </location>
</feature>
<reference evidence="2 3" key="1">
    <citation type="journal article" date="2017" name="Int. J. Parasitol.">
        <title>The genome of the protozoan parasite Cystoisospora suis and a reverse vaccinology approach to identify vaccine candidates.</title>
        <authorList>
            <person name="Palmieri N."/>
            <person name="Shrestha A."/>
            <person name="Ruttkowski B."/>
            <person name="Beck T."/>
            <person name="Vogl C."/>
            <person name="Tomley F."/>
            <person name="Blake D.P."/>
            <person name="Joachim A."/>
        </authorList>
    </citation>
    <scope>NUCLEOTIDE SEQUENCE [LARGE SCALE GENOMIC DNA]</scope>
    <source>
        <strain evidence="2 3">Wien I</strain>
    </source>
</reference>
<dbReference type="EMBL" id="MIGC01001320">
    <property type="protein sequence ID" value="PHJ23077.1"/>
    <property type="molecule type" value="Genomic_DNA"/>
</dbReference>
<feature type="compositionally biased region" description="Polar residues" evidence="1">
    <location>
        <begin position="98"/>
        <end position="110"/>
    </location>
</feature>
<feature type="compositionally biased region" description="Basic and acidic residues" evidence="1">
    <location>
        <begin position="373"/>
        <end position="390"/>
    </location>
</feature>
<feature type="compositionally biased region" description="Polar residues" evidence="1">
    <location>
        <begin position="1513"/>
        <end position="1532"/>
    </location>
</feature>
<feature type="compositionally biased region" description="Low complexity" evidence="1">
    <location>
        <begin position="515"/>
        <end position="528"/>
    </location>
</feature>
<feature type="region of interest" description="Disordered" evidence="1">
    <location>
        <begin position="1512"/>
        <end position="1532"/>
    </location>
</feature>
<feature type="region of interest" description="Disordered" evidence="1">
    <location>
        <begin position="1596"/>
        <end position="1692"/>
    </location>
</feature>
<feature type="compositionally biased region" description="Basic and acidic residues" evidence="1">
    <location>
        <begin position="78"/>
        <end position="91"/>
    </location>
</feature>
<feature type="compositionally biased region" description="Polar residues" evidence="1">
    <location>
        <begin position="545"/>
        <end position="554"/>
    </location>
</feature>
<name>A0A2C6L291_9APIC</name>
<feature type="region of interest" description="Disordered" evidence="1">
    <location>
        <begin position="1221"/>
        <end position="1243"/>
    </location>
</feature>
<gene>
    <name evidence="2" type="ORF">CSUI_003070</name>
</gene>
<feature type="region of interest" description="Disordered" evidence="1">
    <location>
        <begin position="220"/>
        <end position="310"/>
    </location>
</feature>
<feature type="region of interest" description="Disordered" evidence="1">
    <location>
        <begin position="830"/>
        <end position="1037"/>
    </location>
</feature>
<feature type="compositionally biased region" description="Low complexity" evidence="1">
    <location>
        <begin position="750"/>
        <end position="764"/>
    </location>
</feature>
<feature type="compositionally biased region" description="Basic and acidic residues" evidence="1">
    <location>
        <begin position="1901"/>
        <end position="1918"/>
    </location>
</feature>
<feature type="compositionally biased region" description="Basic and acidic residues" evidence="1">
    <location>
        <begin position="578"/>
        <end position="587"/>
    </location>
</feature>
<protein>
    <submittedName>
        <fullName evidence="2">Uncharacterized protein</fullName>
    </submittedName>
</protein>
<evidence type="ECO:0000313" key="2">
    <source>
        <dbReference type="EMBL" id="PHJ23077.1"/>
    </source>
</evidence>
<feature type="compositionally biased region" description="Low complexity" evidence="1">
    <location>
        <begin position="447"/>
        <end position="468"/>
    </location>
</feature>
<feature type="region of interest" description="Disordered" evidence="1">
    <location>
        <begin position="1468"/>
        <end position="1497"/>
    </location>
</feature>
<feature type="compositionally biased region" description="Basic and acidic residues" evidence="1">
    <location>
        <begin position="1007"/>
        <end position="1022"/>
    </location>
</feature>
<feature type="compositionally biased region" description="Basic and acidic residues" evidence="1">
    <location>
        <begin position="114"/>
        <end position="125"/>
    </location>
</feature>
<proteinExistence type="predicted"/>
<feature type="region of interest" description="Disordered" evidence="1">
    <location>
        <begin position="1176"/>
        <end position="1208"/>
    </location>
</feature>
<feature type="compositionally biased region" description="Basic and acidic residues" evidence="1">
    <location>
        <begin position="1196"/>
        <end position="1208"/>
    </location>
</feature>
<evidence type="ECO:0000256" key="1">
    <source>
        <dbReference type="SAM" id="MobiDB-lite"/>
    </source>
</evidence>
<feature type="compositionally biased region" description="Basic and acidic residues" evidence="1">
    <location>
        <begin position="1859"/>
        <end position="1883"/>
    </location>
</feature>
<feature type="compositionally biased region" description="Basic and acidic residues" evidence="1">
    <location>
        <begin position="1674"/>
        <end position="1687"/>
    </location>
</feature>
<feature type="compositionally biased region" description="Polar residues" evidence="1">
    <location>
        <begin position="34"/>
        <end position="45"/>
    </location>
</feature>
<feature type="compositionally biased region" description="Polar residues" evidence="1">
    <location>
        <begin position="1468"/>
        <end position="1494"/>
    </location>
</feature>
<dbReference type="OrthoDB" id="10319386at2759"/>
<evidence type="ECO:0000313" key="3">
    <source>
        <dbReference type="Proteomes" id="UP000221165"/>
    </source>
</evidence>
<dbReference type="GeneID" id="94426479"/>
<feature type="compositionally biased region" description="Low complexity" evidence="1">
    <location>
        <begin position="845"/>
        <end position="865"/>
    </location>
</feature>
<feature type="compositionally biased region" description="Basic and acidic residues" evidence="1">
    <location>
        <begin position="555"/>
        <end position="564"/>
    </location>
</feature>